<dbReference type="AlphaFoldDB" id="A0AAV4UMQ6"/>
<comment type="caution">
    <text evidence="3">The sequence shown here is derived from an EMBL/GenBank/DDBJ whole genome shotgun (WGS) entry which is preliminary data.</text>
</comment>
<dbReference type="InterPro" id="IPR026806">
    <property type="entry name" value="CDV3"/>
</dbReference>
<dbReference type="EMBL" id="BPLR01013153">
    <property type="protein sequence ID" value="GIY59083.1"/>
    <property type="molecule type" value="Genomic_DNA"/>
</dbReference>
<dbReference type="PANTHER" id="PTHR16284">
    <property type="entry name" value="PROTEIN CDV3 HOMOLOG"/>
    <property type="match status" value="1"/>
</dbReference>
<organism evidence="3 4">
    <name type="scientific">Caerostris extrusa</name>
    <name type="common">Bark spider</name>
    <name type="synonym">Caerostris bankana</name>
    <dbReference type="NCBI Taxonomy" id="172846"/>
    <lineage>
        <taxon>Eukaryota</taxon>
        <taxon>Metazoa</taxon>
        <taxon>Ecdysozoa</taxon>
        <taxon>Arthropoda</taxon>
        <taxon>Chelicerata</taxon>
        <taxon>Arachnida</taxon>
        <taxon>Araneae</taxon>
        <taxon>Araneomorphae</taxon>
        <taxon>Entelegynae</taxon>
        <taxon>Araneoidea</taxon>
        <taxon>Araneidae</taxon>
        <taxon>Caerostris</taxon>
    </lineage>
</organism>
<dbReference type="Proteomes" id="UP001054945">
    <property type="component" value="Unassembled WGS sequence"/>
</dbReference>
<evidence type="ECO:0000256" key="1">
    <source>
        <dbReference type="ARBA" id="ARBA00006062"/>
    </source>
</evidence>
<feature type="region of interest" description="Disordered" evidence="2">
    <location>
        <begin position="1"/>
        <end position="80"/>
    </location>
</feature>
<feature type="compositionally biased region" description="Polar residues" evidence="2">
    <location>
        <begin position="61"/>
        <end position="70"/>
    </location>
</feature>
<sequence length="134" mass="14735">MLSEQNGELQRQSDGQSGPWKVVQTPVIEEEKEQPPPEPVKEEPAPKPAGTYRPPAMRNASAATPVSSSSRRSKHAPLISSEVHFPSLSSAVDNNFKLSESDRSFQSVKHGVRSKGESQKELKLDLENKFSALQ</sequence>
<dbReference type="Pfam" id="PF15359">
    <property type="entry name" value="CDV3"/>
    <property type="match status" value="1"/>
</dbReference>
<gene>
    <name evidence="3" type="primary">AVEN_271922_1</name>
    <name evidence="3" type="ORF">CEXT_771931</name>
</gene>
<proteinExistence type="inferred from homology"/>
<protein>
    <submittedName>
        <fullName evidence="3">Uncharacterized protein</fullName>
    </submittedName>
</protein>
<accession>A0AAV4UMQ6</accession>
<feature type="compositionally biased region" description="Polar residues" evidence="2">
    <location>
        <begin position="1"/>
        <end position="16"/>
    </location>
</feature>
<evidence type="ECO:0000256" key="2">
    <source>
        <dbReference type="SAM" id="MobiDB-lite"/>
    </source>
</evidence>
<feature type="compositionally biased region" description="Basic and acidic residues" evidence="2">
    <location>
        <begin position="33"/>
        <end position="45"/>
    </location>
</feature>
<evidence type="ECO:0000313" key="3">
    <source>
        <dbReference type="EMBL" id="GIY59083.1"/>
    </source>
</evidence>
<reference evidence="3 4" key="1">
    <citation type="submission" date="2021-06" db="EMBL/GenBank/DDBJ databases">
        <title>Caerostris extrusa draft genome.</title>
        <authorList>
            <person name="Kono N."/>
            <person name="Arakawa K."/>
        </authorList>
    </citation>
    <scope>NUCLEOTIDE SEQUENCE [LARGE SCALE GENOMIC DNA]</scope>
</reference>
<keyword evidence="4" id="KW-1185">Reference proteome</keyword>
<name>A0AAV4UMQ6_CAEEX</name>
<evidence type="ECO:0000313" key="4">
    <source>
        <dbReference type="Proteomes" id="UP001054945"/>
    </source>
</evidence>
<dbReference type="GO" id="GO:0005737">
    <property type="term" value="C:cytoplasm"/>
    <property type="evidence" value="ECO:0007669"/>
    <property type="project" value="TreeGrafter"/>
</dbReference>
<comment type="similarity">
    <text evidence="1">Belongs to the CDV3 family.</text>
</comment>
<dbReference type="PANTHER" id="PTHR16284:SF13">
    <property type="entry name" value="PROTEIN CDV3 HOMOLOG"/>
    <property type="match status" value="1"/>
</dbReference>